<dbReference type="GO" id="GO:0005524">
    <property type="term" value="F:ATP binding"/>
    <property type="evidence" value="ECO:0007669"/>
    <property type="project" value="UniProtKB-KW"/>
</dbReference>
<accession>A0AA49E5N8</accession>
<evidence type="ECO:0000256" key="15">
    <source>
        <dbReference type="ARBA" id="ARBA00022806"/>
    </source>
</evidence>
<evidence type="ECO:0000256" key="13">
    <source>
        <dbReference type="ARBA" id="ARBA00022759"/>
    </source>
</evidence>
<evidence type="ECO:0000256" key="10">
    <source>
        <dbReference type="ARBA" id="ARBA00022722"/>
    </source>
</evidence>
<keyword evidence="14" id="KW-0378">Hydrolase</keyword>
<evidence type="ECO:0000259" key="23">
    <source>
        <dbReference type="PROSITE" id="PS52020"/>
    </source>
</evidence>
<reference evidence="24" key="1">
    <citation type="journal article" date="2022" name="bioRxiv">
        <title>African army ants at the forefront of virome surveillance in a remote tropical forest.</title>
        <authorList>
            <person name="Fritz M."/>
            <person name="Reggiardo B."/>
            <person name="Filloux D."/>
            <person name="Claude L."/>
            <person name="Fernandez E."/>
            <person name="Mahe F."/>
            <person name="Kraberger S."/>
            <person name="Custer J.M."/>
            <person name="Becquart P."/>
            <person name="Mebaley T.N."/>
            <person name="Kombila L.B."/>
            <person name="Lenguiya L.H."/>
            <person name="Boundenga L."/>
            <person name="Mombo I.M."/>
            <person name="Maganga G.D."/>
            <person name="Niama F.R."/>
            <person name="Koumba J.-S."/>
            <person name="Ogliastro M."/>
            <person name="Yvon M."/>
            <person name="Martin D.P."/>
            <person name="Blanc S."/>
            <person name="Varsani A."/>
            <person name="Leroy E."/>
            <person name="Roumagnac P."/>
        </authorList>
    </citation>
    <scope>NUCLEOTIDE SEQUENCE</scope>
    <source>
        <strain evidence="24">P21/23-reste_1</strain>
    </source>
</reference>
<dbReference type="EMBL" id="ON324100">
    <property type="protein sequence ID" value="WBG01472.1"/>
    <property type="molecule type" value="Genomic_DNA"/>
</dbReference>
<dbReference type="SUPFAM" id="SSF52540">
    <property type="entry name" value="P-loop containing nucleoside triphosphate hydrolases"/>
    <property type="match status" value="1"/>
</dbReference>
<keyword evidence="8" id="KW-0548">Nucleotidyltransferase</keyword>
<keyword evidence="25" id="KW-1185">Reference proteome</keyword>
<dbReference type="InterPro" id="IPR000605">
    <property type="entry name" value="Helicase_SF3_ssDNA/RNA_vir"/>
</dbReference>
<evidence type="ECO:0000256" key="18">
    <source>
        <dbReference type="ARBA" id="ARBA00023125"/>
    </source>
</evidence>
<feature type="domain" description="CRESS-DNA virus Rep endonuclease" evidence="23">
    <location>
        <begin position="7"/>
        <end position="102"/>
    </location>
</feature>
<dbReference type="GO" id="GO:0046872">
    <property type="term" value="F:metal ion binding"/>
    <property type="evidence" value="ECO:0007669"/>
    <property type="project" value="UniProtKB-KW"/>
</dbReference>
<dbReference type="Gene3D" id="3.40.50.300">
    <property type="entry name" value="P-loop containing nucleotide triphosphate hydrolases"/>
    <property type="match status" value="1"/>
</dbReference>
<keyword evidence="18" id="KW-0238">DNA-binding</keyword>
<keyword evidence="12" id="KW-0547">Nucleotide-binding</keyword>
<sequence length="304" mass="34730">MSKPKGGAQSRRWCFTLNNYNADDESRIQGLDAIFIVYGRETAPETGTRHLQGFINFGKPVRFAAAKASIGQSAHLEVARGSDQQNDDYCATAGDVYRKGKRNDLAEVAVAIQTPDCRLKDVAERFPTQFIKYHRGIRDILTLINPIKPRSFKTFLAVLVGPPGTGKSRLANAIAGDDVYYKPRGEWWDNYHQQATVIVDDFYGWIKYDELLKVTDRYAHMVPIKGGYEQFTSRRIIITSNTRVDNWYHFTNYTPAAIERRIDCYGLIETDLDNITYLKTCTEWEDMYTSAMSVITMQDVLNKF</sequence>
<dbReference type="GO" id="GO:0004519">
    <property type="term" value="F:endonuclease activity"/>
    <property type="evidence" value="ECO:0007669"/>
    <property type="project" value="UniProtKB-KW"/>
</dbReference>
<keyword evidence="13" id="KW-0255">Endonuclease</keyword>
<evidence type="ECO:0000256" key="19">
    <source>
        <dbReference type="ARBA" id="ARBA00023268"/>
    </source>
</evidence>
<evidence type="ECO:0000256" key="14">
    <source>
        <dbReference type="ARBA" id="ARBA00022801"/>
    </source>
</evidence>
<keyword evidence="11" id="KW-0479">Metal-binding</keyword>
<keyword evidence="15" id="KW-0347">Helicase</keyword>
<dbReference type="GO" id="GO:0003723">
    <property type="term" value="F:RNA binding"/>
    <property type="evidence" value="ECO:0007669"/>
    <property type="project" value="InterPro"/>
</dbReference>
<evidence type="ECO:0000256" key="9">
    <source>
        <dbReference type="ARBA" id="ARBA00022705"/>
    </source>
</evidence>
<comment type="similarity">
    <text evidence="4">Belongs to the nanoviruses/circoviruses replication-associated protein family.</text>
</comment>
<evidence type="ECO:0000256" key="5">
    <source>
        <dbReference type="ARBA" id="ARBA00014531"/>
    </source>
</evidence>
<evidence type="ECO:0000256" key="1">
    <source>
        <dbReference type="ARBA" id="ARBA00001936"/>
    </source>
</evidence>
<proteinExistence type="inferred from homology"/>
<dbReference type="Pfam" id="PF00910">
    <property type="entry name" value="RNA_helicase"/>
    <property type="match status" value="1"/>
</dbReference>
<comment type="catalytic activity">
    <reaction evidence="22">
        <text>ATP + H2O = ADP + phosphate + H(+)</text>
        <dbReference type="Rhea" id="RHEA:13065"/>
        <dbReference type="ChEBI" id="CHEBI:15377"/>
        <dbReference type="ChEBI" id="CHEBI:15378"/>
        <dbReference type="ChEBI" id="CHEBI:30616"/>
        <dbReference type="ChEBI" id="CHEBI:43474"/>
        <dbReference type="ChEBI" id="CHEBI:456216"/>
    </reaction>
</comment>
<dbReference type="InterPro" id="IPR049912">
    <property type="entry name" value="CRESS_DNA_REP"/>
</dbReference>
<organism evidence="24 25">
    <name type="scientific">army ant associated cyclovirus 1 P21/23-reste_1</name>
    <dbReference type="NCBI Taxonomy" id="3070161"/>
    <lineage>
        <taxon>Viruses</taxon>
        <taxon>Monodnaviria</taxon>
        <taxon>Shotokuvirae</taxon>
        <taxon>Cressdnaviricota</taxon>
        <taxon>Arfiviricetes</taxon>
        <taxon>Cirlivirales</taxon>
        <taxon>Circoviridae</taxon>
        <taxon>Cyclovirus</taxon>
        <taxon>Cyclovirus kokoro</taxon>
    </lineage>
</organism>
<dbReference type="Gene3D" id="3.40.1310.20">
    <property type="match status" value="1"/>
</dbReference>
<evidence type="ECO:0000256" key="4">
    <source>
        <dbReference type="ARBA" id="ARBA00008545"/>
    </source>
</evidence>
<keyword evidence="16" id="KW-0067">ATP-binding</keyword>
<dbReference type="GO" id="GO:0003724">
    <property type="term" value="F:RNA helicase activity"/>
    <property type="evidence" value="ECO:0007669"/>
    <property type="project" value="InterPro"/>
</dbReference>
<evidence type="ECO:0000256" key="3">
    <source>
        <dbReference type="ARBA" id="ARBA00004147"/>
    </source>
</evidence>
<keyword evidence="17" id="KW-0190">Covalent protein-DNA linkage</keyword>
<protein>
    <recommendedName>
        <fullName evidence="5">Replication-associated protein</fullName>
    </recommendedName>
    <alternativeName>
        <fullName evidence="20">ATP-dependent helicase Rep</fullName>
    </alternativeName>
    <alternativeName>
        <fullName evidence="21">RepP</fullName>
    </alternativeName>
</protein>
<keyword evidence="7" id="KW-0808">Transferase</keyword>
<dbReference type="InterPro" id="IPR027417">
    <property type="entry name" value="P-loop_NTPase"/>
</dbReference>
<evidence type="ECO:0000256" key="2">
    <source>
        <dbReference type="ARBA" id="ARBA00001946"/>
    </source>
</evidence>
<evidence type="ECO:0000256" key="21">
    <source>
        <dbReference type="ARBA" id="ARBA00032243"/>
    </source>
</evidence>
<keyword evidence="19" id="KW-0511">Multifunctional enzyme</keyword>
<dbReference type="GO" id="GO:0006260">
    <property type="term" value="P:DNA replication"/>
    <property type="evidence" value="ECO:0007669"/>
    <property type="project" value="UniProtKB-KW"/>
</dbReference>
<keyword evidence="9" id="KW-0235">DNA replication</keyword>
<comment type="cofactor">
    <cofactor evidence="2">
        <name>Mg(2+)</name>
        <dbReference type="ChEBI" id="CHEBI:18420"/>
    </cofactor>
</comment>
<dbReference type="GO" id="GO:0016787">
    <property type="term" value="F:hydrolase activity"/>
    <property type="evidence" value="ECO:0007669"/>
    <property type="project" value="UniProtKB-KW"/>
</dbReference>
<dbReference type="Proteomes" id="UP001232940">
    <property type="component" value="Segment"/>
</dbReference>
<dbReference type="GO" id="GO:0016779">
    <property type="term" value="F:nucleotidyltransferase activity"/>
    <property type="evidence" value="ECO:0007669"/>
    <property type="project" value="UniProtKB-KW"/>
</dbReference>
<evidence type="ECO:0000256" key="16">
    <source>
        <dbReference type="ARBA" id="ARBA00022840"/>
    </source>
</evidence>
<dbReference type="GO" id="GO:0042025">
    <property type="term" value="C:host cell nucleus"/>
    <property type="evidence" value="ECO:0007669"/>
    <property type="project" value="UniProtKB-SubCell"/>
</dbReference>
<evidence type="ECO:0000256" key="12">
    <source>
        <dbReference type="ARBA" id="ARBA00022741"/>
    </source>
</evidence>
<keyword evidence="10" id="KW-0540">Nuclease</keyword>
<evidence type="ECO:0000313" key="25">
    <source>
        <dbReference type="Proteomes" id="UP001232940"/>
    </source>
</evidence>
<dbReference type="Pfam" id="PF02407">
    <property type="entry name" value="Viral_Rep"/>
    <property type="match status" value="1"/>
</dbReference>
<keyword evidence="6" id="KW-1048">Host nucleus</keyword>
<dbReference type="PROSITE" id="PS52020">
    <property type="entry name" value="CRESS_DNA_REP"/>
    <property type="match status" value="1"/>
</dbReference>
<name>A0AA49E5N8_9CIRC</name>
<evidence type="ECO:0000256" key="7">
    <source>
        <dbReference type="ARBA" id="ARBA00022679"/>
    </source>
</evidence>
<comment type="subcellular location">
    <subcellularLocation>
        <location evidence="3">Host nucleus</location>
    </subcellularLocation>
</comment>
<comment type="cofactor">
    <cofactor evidence="1">
        <name>Mn(2+)</name>
        <dbReference type="ChEBI" id="CHEBI:29035"/>
    </cofactor>
</comment>
<evidence type="ECO:0000256" key="17">
    <source>
        <dbReference type="ARBA" id="ARBA00023124"/>
    </source>
</evidence>
<evidence type="ECO:0000256" key="22">
    <source>
        <dbReference type="ARBA" id="ARBA00049360"/>
    </source>
</evidence>
<evidence type="ECO:0000256" key="11">
    <source>
        <dbReference type="ARBA" id="ARBA00022723"/>
    </source>
</evidence>
<evidence type="ECO:0000256" key="8">
    <source>
        <dbReference type="ARBA" id="ARBA00022695"/>
    </source>
</evidence>
<evidence type="ECO:0000256" key="6">
    <source>
        <dbReference type="ARBA" id="ARBA00022562"/>
    </source>
</evidence>
<evidence type="ECO:0000313" key="24">
    <source>
        <dbReference type="EMBL" id="WBG01472.1"/>
    </source>
</evidence>
<evidence type="ECO:0000256" key="20">
    <source>
        <dbReference type="ARBA" id="ARBA00030754"/>
    </source>
</evidence>
<dbReference type="GO" id="GO:0003677">
    <property type="term" value="F:DNA binding"/>
    <property type="evidence" value="ECO:0007669"/>
    <property type="project" value="UniProtKB-KW"/>
</dbReference>